<organism evidence="1 2">
    <name type="scientific">Paenibacillus methanolicus</name>
    <dbReference type="NCBI Taxonomy" id="582686"/>
    <lineage>
        <taxon>Bacteria</taxon>
        <taxon>Bacillati</taxon>
        <taxon>Bacillota</taxon>
        <taxon>Bacilli</taxon>
        <taxon>Bacillales</taxon>
        <taxon>Paenibacillaceae</taxon>
        <taxon>Paenibacillus</taxon>
    </lineage>
</organism>
<dbReference type="AlphaFoldDB" id="A0A5S5BVP6"/>
<comment type="caution">
    <text evidence="1">The sequence shown here is derived from an EMBL/GenBank/DDBJ whole genome shotgun (WGS) entry which is preliminary data.</text>
</comment>
<keyword evidence="2" id="KW-1185">Reference proteome</keyword>
<reference evidence="1 2" key="1">
    <citation type="submission" date="2019-07" db="EMBL/GenBank/DDBJ databases">
        <title>Genomic Encyclopedia of Type Strains, Phase III (KMG-III): the genomes of soil and plant-associated and newly described type strains.</title>
        <authorList>
            <person name="Whitman W."/>
        </authorList>
    </citation>
    <scope>NUCLEOTIDE SEQUENCE [LARGE SCALE GENOMIC DNA]</scope>
    <source>
        <strain evidence="1 2">BL24</strain>
    </source>
</reference>
<evidence type="ECO:0000313" key="2">
    <source>
        <dbReference type="Proteomes" id="UP000323257"/>
    </source>
</evidence>
<protein>
    <submittedName>
        <fullName evidence="1">Uncharacterized protein</fullName>
    </submittedName>
</protein>
<evidence type="ECO:0000313" key="1">
    <source>
        <dbReference type="EMBL" id="TYP70230.1"/>
    </source>
</evidence>
<dbReference type="Proteomes" id="UP000323257">
    <property type="component" value="Unassembled WGS sequence"/>
</dbReference>
<accession>A0A5S5BVP6</accession>
<name>A0A5S5BVP6_9BACL</name>
<gene>
    <name evidence="1" type="ORF">BCM02_112210</name>
</gene>
<sequence length="157" mass="17947">MSGQVPNRIAFDLKYEVKQVYKSLSKYKREKVPTVVESIEVYIDEVLLHGDNVFEAASFFESLTRAGTFRMFNCTCGVFGCGGYEVAVRHEEGRVQWDTEGLVYVFEHAEMLGFAEELQFQLEKLDRVLVSHGLPPRFDNPSFISSMKQFAEGMPSR</sequence>
<dbReference type="EMBL" id="VNHS01000012">
    <property type="protein sequence ID" value="TYP70230.1"/>
    <property type="molecule type" value="Genomic_DNA"/>
</dbReference>
<proteinExistence type="predicted"/>